<dbReference type="InterPro" id="IPR007271">
    <property type="entry name" value="Nuc_sug_transpt"/>
</dbReference>
<evidence type="ECO:0000256" key="4">
    <source>
        <dbReference type="ARBA" id="ARBA00022989"/>
    </source>
</evidence>
<dbReference type="Pfam" id="PF04142">
    <property type="entry name" value="Nuc_sug_transp"/>
    <property type="match status" value="1"/>
</dbReference>
<reference evidence="7" key="1">
    <citation type="journal article" date="2015" name="Genome Announc.">
        <title>Draft Genome Sequence of the Pathogenic Filamentous Fungus Aspergillus udagawae Strain IFM 46973T.</title>
        <authorList>
            <person name="Kusuya Y."/>
            <person name="Takahashi-Nakaguchi A."/>
            <person name="Takahashi H."/>
            <person name="Yaguchi T."/>
        </authorList>
    </citation>
    <scope>NUCLEOTIDE SEQUENCE</scope>
    <source>
        <strain evidence="7">IFM 46973</strain>
    </source>
</reference>
<proteinExistence type="predicted"/>
<dbReference type="SUPFAM" id="SSF103481">
    <property type="entry name" value="Multidrug resistance efflux transporter EmrE"/>
    <property type="match status" value="1"/>
</dbReference>
<dbReference type="Proteomes" id="UP000036893">
    <property type="component" value="Unassembled WGS sequence"/>
</dbReference>
<feature type="transmembrane region" description="Helical" evidence="6">
    <location>
        <begin position="253"/>
        <end position="276"/>
    </location>
</feature>
<dbReference type="GO" id="GO:0015165">
    <property type="term" value="F:pyrimidine nucleotide-sugar transmembrane transporter activity"/>
    <property type="evidence" value="ECO:0007669"/>
    <property type="project" value="InterPro"/>
</dbReference>
<feature type="transmembrane region" description="Helical" evidence="6">
    <location>
        <begin position="183"/>
        <end position="203"/>
    </location>
</feature>
<comment type="subcellular location">
    <subcellularLocation>
        <location evidence="1">Endoplasmic reticulum membrane</location>
        <topology evidence="1">Multi-pass membrane protein</topology>
    </subcellularLocation>
</comment>
<keyword evidence="4 6" id="KW-1133">Transmembrane helix</keyword>
<feature type="transmembrane region" description="Helical" evidence="6">
    <location>
        <begin position="223"/>
        <end position="241"/>
    </location>
</feature>
<gene>
    <name evidence="7" type="ORF">Aud_008941</name>
</gene>
<evidence type="ECO:0000256" key="3">
    <source>
        <dbReference type="ARBA" id="ARBA00022824"/>
    </source>
</evidence>
<dbReference type="InterPro" id="IPR037185">
    <property type="entry name" value="EmrE-like"/>
</dbReference>
<dbReference type="AlphaFoldDB" id="A0A8E0QY47"/>
<evidence type="ECO:0000256" key="6">
    <source>
        <dbReference type="SAM" id="Phobius"/>
    </source>
</evidence>
<keyword evidence="3" id="KW-0256">Endoplasmic reticulum</keyword>
<comment type="caution">
    <text evidence="7">The sequence shown here is derived from an EMBL/GenBank/DDBJ whole genome shotgun (WGS) entry which is preliminary data.</text>
</comment>
<evidence type="ECO:0000256" key="2">
    <source>
        <dbReference type="ARBA" id="ARBA00022692"/>
    </source>
</evidence>
<dbReference type="PANTHER" id="PTHR10231">
    <property type="entry name" value="NUCLEOTIDE-SUGAR TRANSMEMBRANE TRANSPORTER"/>
    <property type="match status" value="1"/>
</dbReference>
<feature type="transmembrane region" description="Helical" evidence="6">
    <location>
        <begin position="313"/>
        <end position="331"/>
    </location>
</feature>
<sequence length="349" mass="37219">MVVAIDMFNFIGHSKVQGSTIIGLLLLVLQNAASIILQHKIQSRSTSENKRFDPLTGILLSELLKLTISLLCIPQTAEKPKSLLTTLKNGHEEAALPALLYTAASFAQSIGASSLDLLPYLALSQTKLILTPLLATILLNQKLTLQHWTSTLTMTAGIILAQTGANASAENQQHRTTLHTHPLPGVLAMLMSGSSVALGGLFIERSLKRGATTTTTTNSFFVRNAQLAAQSLLFALLSFLWKSRCRLSGSTFLEGFTGLVWVFVVLQASGGFLVAWCVRVTSSVTKNFAQGMGFAIAVVGPLMVESKDIDPKLLVGVVLVLGAVVGSALAGQSTRVTNLLEKRQVKGVV</sequence>
<feature type="transmembrane region" description="Helical" evidence="6">
    <location>
        <begin position="288"/>
        <end position="304"/>
    </location>
</feature>
<dbReference type="GO" id="GO:0000139">
    <property type="term" value="C:Golgi membrane"/>
    <property type="evidence" value="ECO:0007669"/>
    <property type="project" value="InterPro"/>
</dbReference>
<organism evidence="7 8">
    <name type="scientific">Aspergillus udagawae</name>
    <dbReference type="NCBI Taxonomy" id="91492"/>
    <lineage>
        <taxon>Eukaryota</taxon>
        <taxon>Fungi</taxon>
        <taxon>Dikarya</taxon>
        <taxon>Ascomycota</taxon>
        <taxon>Pezizomycotina</taxon>
        <taxon>Eurotiomycetes</taxon>
        <taxon>Eurotiomycetidae</taxon>
        <taxon>Eurotiales</taxon>
        <taxon>Aspergillaceae</taxon>
        <taxon>Aspergillus</taxon>
        <taxon>Aspergillus subgen. Fumigati</taxon>
    </lineage>
</organism>
<dbReference type="EMBL" id="BBXM02000007">
    <property type="protein sequence ID" value="GIC92475.1"/>
    <property type="molecule type" value="Genomic_DNA"/>
</dbReference>
<evidence type="ECO:0008006" key="9">
    <source>
        <dbReference type="Google" id="ProtNLM"/>
    </source>
</evidence>
<dbReference type="GeneID" id="66996418"/>
<evidence type="ECO:0000313" key="7">
    <source>
        <dbReference type="EMBL" id="GIC92475.1"/>
    </source>
</evidence>
<evidence type="ECO:0000256" key="5">
    <source>
        <dbReference type="ARBA" id="ARBA00023136"/>
    </source>
</evidence>
<keyword evidence="2 6" id="KW-0812">Transmembrane</keyword>
<evidence type="ECO:0000313" key="8">
    <source>
        <dbReference type="Proteomes" id="UP000036893"/>
    </source>
</evidence>
<protein>
    <recommendedName>
        <fullName evidence="9">UDP-galactose transporter</fullName>
    </recommendedName>
</protein>
<evidence type="ECO:0000256" key="1">
    <source>
        <dbReference type="ARBA" id="ARBA00004477"/>
    </source>
</evidence>
<name>A0A8E0QY47_9EURO</name>
<accession>A0A8E0QY47</accession>
<keyword evidence="5 6" id="KW-0472">Membrane</keyword>
<dbReference type="RefSeq" id="XP_043149741.1">
    <property type="nucleotide sequence ID" value="XM_043293806.1"/>
</dbReference>
<reference evidence="7" key="2">
    <citation type="submission" date="2021-01" db="EMBL/GenBank/DDBJ databases">
        <title>Pan-genome distribution and transcriptional activeness of fungal secondary metabolism genes in Aspergillus section Fumigati.</title>
        <authorList>
            <person name="Takahashi H."/>
            <person name="Umemura M."/>
            <person name="Ninomiya A."/>
            <person name="Kusuya Y."/>
            <person name="Urayama S."/>
            <person name="Shimizu M."/>
            <person name="Watanabe A."/>
            <person name="Kamei K."/>
            <person name="Yaguchi T."/>
            <person name="Hagiwara D."/>
        </authorList>
    </citation>
    <scope>NUCLEOTIDE SEQUENCE</scope>
    <source>
        <strain evidence="7">IFM 46973</strain>
    </source>
</reference>